<comment type="caution">
    <text evidence="3">The sequence shown here is derived from an EMBL/GenBank/DDBJ whole genome shotgun (WGS) entry which is preliminary data.</text>
</comment>
<reference evidence="3" key="1">
    <citation type="submission" date="2021-01" db="EMBL/GenBank/DDBJ databases">
        <authorList>
            <person name="Kaushik A."/>
        </authorList>
    </citation>
    <scope>NUCLEOTIDE SEQUENCE</scope>
    <source>
        <strain evidence="2">AG4-R118</strain>
        <strain evidence="3">AG4-RS23</strain>
    </source>
</reference>
<protein>
    <submittedName>
        <fullName evidence="3">Uncharacterized protein</fullName>
    </submittedName>
</protein>
<evidence type="ECO:0000313" key="4">
    <source>
        <dbReference type="Proteomes" id="UP000663861"/>
    </source>
</evidence>
<evidence type="ECO:0000313" key="2">
    <source>
        <dbReference type="EMBL" id="CAE6449342.1"/>
    </source>
</evidence>
<dbReference type="EMBL" id="CAJMWY010004090">
    <property type="protein sequence ID" value="CAE6518388.1"/>
    <property type="molecule type" value="Genomic_DNA"/>
</dbReference>
<dbReference type="AlphaFoldDB" id="A0A8H3HLI9"/>
<gene>
    <name evidence="3" type="ORF">RDB_LOCUS151585</name>
    <name evidence="2" type="ORF">RDB_LOCUS65964</name>
</gene>
<accession>A0A8H3HLI9</accession>
<sequence>MMFDFANPPFDGTQTESESEDESRHDIQITSPSIRKYGSDGLLPLNPQPVERSESEMCLASVKFLTDLSDEDARDPSTHAHISEAVDYIMTFVDTVLLWERLAKGSFASIDGLFSPSFLVRLFSLRDVFRGLAANELAWSEGDITVICWADDLIVKLCACILHLATNGQMRDIHKISGIQSIKVMQDNEARRSATQLPVHFERLVDLLSSKNASPATARIALTVLYGVHVLREQYHDSRLAEIKLAIPYSGLIGYRPMDSNVSGLASSVSKHIAKYAAADSSPTTIYPSVLAEYAMVASLYVHCSLKINNPLDAPFVPHHEHILVNLINSILDHCSSEPTGGPSTGPLIMLLNDPGVMRWFWERWGDGSTSAASTALRLTREWVQRYGHHENEYHRTQFDILWATAPYSFQALLHIVGVPSIAPADPLSETAIIERVCDAYIQLAKGVEPENRRYNDIFAGACKKICPYILVPDNNEHTGNSRELIVAFLIAIGPDVLKVAYGNAAAVEFRWNNRGIVEQVLQTIAGMINSSSEGGPDVQVRWTERETLRMKHLLDVLVVFLHAKTCAASAIIASTTFMSALIPWASRQPDKRPVADATQWNLLRTSALMVLGLAYSHSRICCSVLTKRFPEFDLDAFVNTILDSDRLTLLEICGLARYIIATEEDRILDDPVTVLEMWSCIQDAMLSTLQRRFLGDEEAVSVAVSGTLCMSLLSILRSTGKQTKATILASPWTQTLRDELRRTLSRETPDDHTLGLCRQLESAGTAVIQMIGQSAELLTVEDSVRLVCAPVGGGWLHIVPMFV</sequence>
<evidence type="ECO:0000313" key="3">
    <source>
        <dbReference type="EMBL" id="CAE6518388.1"/>
    </source>
</evidence>
<dbReference type="Proteomes" id="UP000663861">
    <property type="component" value="Unassembled WGS sequence"/>
</dbReference>
<organism evidence="3 4">
    <name type="scientific">Rhizoctonia solani</name>
    <dbReference type="NCBI Taxonomy" id="456999"/>
    <lineage>
        <taxon>Eukaryota</taxon>
        <taxon>Fungi</taxon>
        <taxon>Dikarya</taxon>
        <taxon>Basidiomycota</taxon>
        <taxon>Agaricomycotina</taxon>
        <taxon>Agaricomycetes</taxon>
        <taxon>Cantharellales</taxon>
        <taxon>Ceratobasidiaceae</taxon>
        <taxon>Rhizoctonia</taxon>
    </lineage>
</organism>
<feature type="region of interest" description="Disordered" evidence="1">
    <location>
        <begin position="1"/>
        <end position="40"/>
    </location>
</feature>
<dbReference type="EMBL" id="CAJMWX010001038">
    <property type="protein sequence ID" value="CAE6449342.1"/>
    <property type="molecule type" value="Genomic_DNA"/>
</dbReference>
<dbReference type="Proteomes" id="UP000663888">
    <property type="component" value="Unassembled WGS sequence"/>
</dbReference>
<proteinExistence type="predicted"/>
<evidence type="ECO:0000256" key="1">
    <source>
        <dbReference type="SAM" id="MobiDB-lite"/>
    </source>
</evidence>
<name>A0A8H3HLI9_9AGAM</name>